<protein>
    <submittedName>
        <fullName evidence="2">PUTATIVE TRANSMEMBRANE PROTEIN</fullName>
    </submittedName>
</protein>
<gene>
    <name evidence="2" type="ORF">AVDCRST_MAG54-4833</name>
</gene>
<evidence type="ECO:0000313" key="2">
    <source>
        <dbReference type="EMBL" id="CAA9295745.1"/>
    </source>
</evidence>
<feature type="region of interest" description="Disordered" evidence="1">
    <location>
        <begin position="1"/>
        <end position="133"/>
    </location>
</feature>
<feature type="compositionally biased region" description="Basic residues" evidence="1">
    <location>
        <begin position="118"/>
        <end position="133"/>
    </location>
</feature>
<name>A0A6J4K5Z0_9PSEU</name>
<reference evidence="2" key="1">
    <citation type="submission" date="2020-02" db="EMBL/GenBank/DDBJ databases">
        <authorList>
            <person name="Meier V. D."/>
        </authorList>
    </citation>
    <scope>NUCLEOTIDE SEQUENCE</scope>
    <source>
        <strain evidence="2">AVDCRST_MAG54</strain>
    </source>
</reference>
<feature type="non-terminal residue" evidence="2">
    <location>
        <position position="1"/>
    </location>
</feature>
<organism evidence="2">
    <name type="scientific">uncultured Actinomycetospora sp</name>
    <dbReference type="NCBI Taxonomy" id="1135996"/>
    <lineage>
        <taxon>Bacteria</taxon>
        <taxon>Bacillati</taxon>
        <taxon>Actinomycetota</taxon>
        <taxon>Actinomycetes</taxon>
        <taxon>Pseudonocardiales</taxon>
        <taxon>Pseudonocardiaceae</taxon>
        <taxon>Actinomycetospora</taxon>
        <taxon>environmental samples</taxon>
    </lineage>
</organism>
<sequence>EHPEQTGRDDRDRHEHCRLGAVPRRVHPREPGARAARQRRRDRHDCAEDGVPGRLHQPLAQPTLRPRRLRTRGHVEHPPGRLPGGQLRVVPRGRRDVPRSDAGRRLHVPLHHEQAVRHPLRRRRERPRRSLHV</sequence>
<accession>A0A6J4K5Z0</accession>
<dbReference type="AlphaFoldDB" id="A0A6J4K5Z0"/>
<keyword evidence="2" id="KW-0812">Transmembrane</keyword>
<dbReference type="EMBL" id="CADCTH010000610">
    <property type="protein sequence ID" value="CAA9295745.1"/>
    <property type="molecule type" value="Genomic_DNA"/>
</dbReference>
<feature type="compositionally biased region" description="Basic and acidic residues" evidence="1">
    <location>
        <begin position="93"/>
        <end position="116"/>
    </location>
</feature>
<keyword evidence="2" id="KW-0472">Membrane</keyword>
<proteinExistence type="predicted"/>
<feature type="non-terminal residue" evidence="2">
    <location>
        <position position="133"/>
    </location>
</feature>
<evidence type="ECO:0000256" key="1">
    <source>
        <dbReference type="SAM" id="MobiDB-lite"/>
    </source>
</evidence>
<feature type="compositionally biased region" description="Basic and acidic residues" evidence="1">
    <location>
        <begin position="1"/>
        <end position="18"/>
    </location>
</feature>